<accession>A0A251VQR6</accession>
<gene>
    <name evidence="1" type="ORF">HannXRQ_Chr01g0022741</name>
</gene>
<dbReference type="AlphaFoldDB" id="A0A251VQR6"/>
<proteinExistence type="predicted"/>
<sequence>MCLAHEGIFIKSPSVLSLSNTHHQSLYPSSLSLTHSQPNPHHCPHLEIESGIYVKLLFSLKATSHSTLHLRETPPQLNLLSPSPPPS</sequence>
<dbReference type="InParanoid" id="A0A251VQR6"/>
<evidence type="ECO:0000313" key="1">
    <source>
        <dbReference type="EMBL" id="OTG37794.1"/>
    </source>
</evidence>
<keyword evidence="2" id="KW-1185">Reference proteome</keyword>
<evidence type="ECO:0000313" key="2">
    <source>
        <dbReference type="Proteomes" id="UP000215914"/>
    </source>
</evidence>
<dbReference type="EMBL" id="CM007890">
    <property type="protein sequence ID" value="OTG37794.1"/>
    <property type="molecule type" value="Genomic_DNA"/>
</dbReference>
<organism evidence="1 2">
    <name type="scientific">Helianthus annuus</name>
    <name type="common">Common sunflower</name>
    <dbReference type="NCBI Taxonomy" id="4232"/>
    <lineage>
        <taxon>Eukaryota</taxon>
        <taxon>Viridiplantae</taxon>
        <taxon>Streptophyta</taxon>
        <taxon>Embryophyta</taxon>
        <taxon>Tracheophyta</taxon>
        <taxon>Spermatophyta</taxon>
        <taxon>Magnoliopsida</taxon>
        <taxon>eudicotyledons</taxon>
        <taxon>Gunneridae</taxon>
        <taxon>Pentapetalae</taxon>
        <taxon>asterids</taxon>
        <taxon>campanulids</taxon>
        <taxon>Asterales</taxon>
        <taxon>Asteraceae</taxon>
        <taxon>Asteroideae</taxon>
        <taxon>Heliantheae alliance</taxon>
        <taxon>Heliantheae</taxon>
        <taxon>Helianthus</taxon>
    </lineage>
</organism>
<reference evidence="2" key="1">
    <citation type="journal article" date="2017" name="Nature">
        <title>The sunflower genome provides insights into oil metabolism, flowering and Asterid evolution.</title>
        <authorList>
            <person name="Badouin H."/>
            <person name="Gouzy J."/>
            <person name="Grassa C.J."/>
            <person name="Murat F."/>
            <person name="Staton S.E."/>
            <person name="Cottret L."/>
            <person name="Lelandais-Briere C."/>
            <person name="Owens G.L."/>
            <person name="Carrere S."/>
            <person name="Mayjonade B."/>
            <person name="Legrand L."/>
            <person name="Gill N."/>
            <person name="Kane N.C."/>
            <person name="Bowers J.E."/>
            <person name="Hubner S."/>
            <person name="Bellec A."/>
            <person name="Berard A."/>
            <person name="Berges H."/>
            <person name="Blanchet N."/>
            <person name="Boniface M.C."/>
            <person name="Brunel D."/>
            <person name="Catrice O."/>
            <person name="Chaidir N."/>
            <person name="Claudel C."/>
            <person name="Donnadieu C."/>
            <person name="Faraut T."/>
            <person name="Fievet G."/>
            <person name="Helmstetter N."/>
            <person name="King M."/>
            <person name="Knapp S.J."/>
            <person name="Lai Z."/>
            <person name="Le Paslier M.C."/>
            <person name="Lippi Y."/>
            <person name="Lorenzon L."/>
            <person name="Mandel J.R."/>
            <person name="Marage G."/>
            <person name="Marchand G."/>
            <person name="Marquand E."/>
            <person name="Bret-Mestries E."/>
            <person name="Morien E."/>
            <person name="Nambeesan S."/>
            <person name="Nguyen T."/>
            <person name="Pegot-Espagnet P."/>
            <person name="Pouilly N."/>
            <person name="Raftis F."/>
            <person name="Sallet E."/>
            <person name="Schiex T."/>
            <person name="Thomas J."/>
            <person name="Vandecasteele C."/>
            <person name="Vares D."/>
            <person name="Vear F."/>
            <person name="Vautrin S."/>
            <person name="Crespi M."/>
            <person name="Mangin B."/>
            <person name="Burke J.M."/>
            <person name="Salse J."/>
            <person name="Munos S."/>
            <person name="Vincourt P."/>
            <person name="Rieseberg L.H."/>
            <person name="Langlade N.B."/>
        </authorList>
    </citation>
    <scope>NUCLEOTIDE SEQUENCE [LARGE SCALE GENOMIC DNA]</scope>
    <source>
        <strain evidence="2">cv. SF193</strain>
    </source>
</reference>
<name>A0A251VQR6_HELAN</name>
<dbReference type="Proteomes" id="UP000215914">
    <property type="component" value="Chromosome 1"/>
</dbReference>
<protein>
    <submittedName>
        <fullName evidence="1">Uncharacterized protein</fullName>
    </submittedName>
</protein>